<dbReference type="EMBL" id="CP029192">
    <property type="protein sequence ID" value="QES33275.1"/>
    <property type="molecule type" value="Genomic_DNA"/>
</dbReference>
<name>A0A5P2BS09_STRVZ</name>
<evidence type="ECO:0000313" key="3">
    <source>
        <dbReference type="EMBL" id="QES33275.1"/>
    </source>
</evidence>
<gene>
    <name evidence="3" type="ORF">DEJ48_07595</name>
</gene>
<reference evidence="3 4" key="1">
    <citation type="submission" date="2018-05" db="EMBL/GenBank/DDBJ databases">
        <title>Streptomyces venezuelae.</title>
        <authorList>
            <person name="Kim W."/>
            <person name="Lee N."/>
            <person name="Cho B.-K."/>
        </authorList>
    </citation>
    <scope>NUCLEOTIDE SEQUENCE [LARGE SCALE GENOMIC DNA]</scope>
    <source>
        <strain evidence="3 4">ATCC 14584</strain>
    </source>
</reference>
<sequence>MKRRPTAEDASQPGGATWVSTFSDRPRSADPTLHFCAHVRATWRRRGDTAIPAAPYTAGQLVRAVIDEAAAACDVLRPDAAEQDIGTALAEALPLGGVGVVVVDATVSIKVDELTRQAAFAAEQLQQNHRRQEELLRRELELDVLARRQAKAREEFLQEHILANPAAARLYTALESSAENWPRLGGPPAGTDLEDLVRMVRQWQPGQQWVVVAQVIHDFVGKLTPEGCKELLVLLAGTVRAFGDEDAARALTAIAGEFQ</sequence>
<keyword evidence="1" id="KW-0175">Coiled coil</keyword>
<dbReference type="Proteomes" id="UP000322927">
    <property type="component" value="Chromosome"/>
</dbReference>
<proteinExistence type="predicted"/>
<feature type="region of interest" description="Disordered" evidence="2">
    <location>
        <begin position="1"/>
        <end position="23"/>
    </location>
</feature>
<dbReference type="AlphaFoldDB" id="A0A5P2BS09"/>
<accession>A0A5P2BS09</accession>
<evidence type="ECO:0000313" key="4">
    <source>
        <dbReference type="Proteomes" id="UP000322927"/>
    </source>
</evidence>
<protein>
    <submittedName>
        <fullName evidence="3">Uncharacterized protein</fullName>
    </submittedName>
</protein>
<organism evidence="3 4">
    <name type="scientific">Streptomyces venezuelae</name>
    <dbReference type="NCBI Taxonomy" id="54571"/>
    <lineage>
        <taxon>Bacteria</taxon>
        <taxon>Bacillati</taxon>
        <taxon>Actinomycetota</taxon>
        <taxon>Actinomycetes</taxon>
        <taxon>Kitasatosporales</taxon>
        <taxon>Streptomycetaceae</taxon>
        <taxon>Streptomyces</taxon>
    </lineage>
</organism>
<feature type="coiled-coil region" evidence="1">
    <location>
        <begin position="111"/>
        <end position="142"/>
    </location>
</feature>
<evidence type="ECO:0000256" key="1">
    <source>
        <dbReference type="SAM" id="Coils"/>
    </source>
</evidence>
<evidence type="ECO:0000256" key="2">
    <source>
        <dbReference type="SAM" id="MobiDB-lite"/>
    </source>
</evidence>